<proteinExistence type="predicted"/>
<evidence type="ECO:0000256" key="1">
    <source>
        <dbReference type="SAM" id="Coils"/>
    </source>
</evidence>
<feature type="coiled-coil region" evidence="1">
    <location>
        <begin position="53"/>
        <end position="80"/>
    </location>
</feature>
<dbReference type="EMBL" id="QGKX02000088">
    <property type="protein sequence ID" value="KAF3588230.1"/>
    <property type="molecule type" value="Genomic_DNA"/>
</dbReference>
<keyword evidence="1" id="KW-0175">Coiled coil</keyword>
<dbReference type="Proteomes" id="UP000712600">
    <property type="component" value="Unassembled WGS sequence"/>
</dbReference>
<organism evidence="2 3">
    <name type="scientific">Brassica cretica</name>
    <name type="common">Mustard</name>
    <dbReference type="NCBI Taxonomy" id="69181"/>
    <lineage>
        <taxon>Eukaryota</taxon>
        <taxon>Viridiplantae</taxon>
        <taxon>Streptophyta</taxon>
        <taxon>Embryophyta</taxon>
        <taxon>Tracheophyta</taxon>
        <taxon>Spermatophyta</taxon>
        <taxon>Magnoliopsida</taxon>
        <taxon>eudicotyledons</taxon>
        <taxon>Gunneridae</taxon>
        <taxon>Pentapetalae</taxon>
        <taxon>rosids</taxon>
        <taxon>malvids</taxon>
        <taxon>Brassicales</taxon>
        <taxon>Brassicaceae</taxon>
        <taxon>Brassiceae</taxon>
        <taxon>Brassica</taxon>
    </lineage>
</organism>
<accession>A0A8S9S4U8</accession>
<protein>
    <submittedName>
        <fullName evidence="2">Uncharacterized protein</fullName>
    </submittedName>
</protein>
<comment type="caution">
    <text evidence="2">The sequence shown here is derived from an EMBL/GenBank/DDBJ whole genome shotgun (WGS) entry which is preliminary data.</text>
</comment>
<evidence type="ECO:0000313" key="3">
    <source>
        <dbReference type="Proteomes" id="UP000712600"/>
    </source>
</evidence>
<evidence type="ECO:0000313" key="2">
    <source>
        <dbReference type="EMBL" id="KAF3588230.1"/>
    </source>
</evidence>
<gene>
    <name evidence="2" type="ORF">F2Q69_00029938</name>
</gene>
<sequence length="185" mass="21317">MIQEQHAIGAGTSKSIDADTQPSIDARLASFKDRLQSFAYKLDDVYYPLNDSIERLTTRMDELKEEIDMIRRQNAILSEASIDGLTRALIVGRYTHLQGKLVIMKLLEDKLDEINFSQDLMREDVEETIYAKLRMQQGCIGNLQNRMHVIGVDKEILKNQWTRGDEAIRSFIGTWFQMSKDDVDT</sequence>
<name>A0A8S9S4U8_BRACR</name>
<reference evidence="2" key="1">
    <citation type="submission" date="2019-12" db="EMBL/GenBank/DDBJ databases">
        <title>Genome sequencing and annotation of Brassica cretica.</title>
        <authorList>
            <person name="Studholme D.J."/>
            <person name="Sarris P."/>
        </authorList>
    </citation>
    <scope>NUCLEOTIDE SEQUENCE</scope>
    <source>
        <strain evidence="2">PFS-109/04</strain>
        <tissue evidence="2">Leaf</tissue>
    </source>
</reference>
<dbReference type="AlphaFoldDB" id="A0A8S9S4U8"/>